<keyword evidence="1" id="KW-0472">Membrane</keyword>
<evidence type="ECO:0000259" key="2">
    <source>
        <dbReference type="Pfam" id="PF00501"/>
    </source>
</evidence>
<dbReference type="PANTHER" id="PTHR43201:SF32">
    <property type="entry name" value="2-SUCCINYLBENZOATE--COA LIGASE, CHLOROPLASTIC_PEROXISOMAL"/>
    <property type="match status" value="1"/>
</dbReference>
<dbReference type="EMBL" id="JAJSOW010000002">
    <property type="protein sequence ID" value="KAI9197666.1"/>
    <property type="molecule type" value="Genomic_DNA"/>
</dbReference>
<gene>
    <name evidence="3" type="ORF">LWI28_002356</name>
</gene>
<protein>
    <recommendedName>
        <fullName evidence="2">AMP-dependent synthetase/ligase domain-containing protein</fullName>
    </recommendedName>
</protein>
<comment type="caution">
    <text evidence="3">The sequence shown here is derived from an EMBL/GenBank/DDBJ whole genome shotgun (WGS) entry which is preliminary data.</text>
</comment>
<sequence>MVNYSRAHLCQCLSRLATVKRNSVVTITGDRRKTGEGFVQGVLSLARGLIELGVLSGDVVAISSFNSDGYLEWLLAVAYIGGIIAPINYRWSFKEACLAMSTIRPVMLVTDESCNHWYSELQSNAIPSLKCHVSLGSPSSDFIKRWNILTADMLKVHPLRSSPLNCSWAPEDAVIVCFTSGSTGRPKGVMISHSALIVQSLAKIAIVGYGLFAYCSVMPHWWFVISYGHANEQHCVTSLITVPAIMADLVTLIRVKKTWKGRDNIKKILNGGGGLSIELTKMPPNASQKLSFFQLTE</sequence>
<feature type="transmembrane region" description="Helical" evidence="1">
    <location>
        <begin position="204"/>
        <end position="224"/>
    </location>
</feature>
<feature type="transmembrane region" description="Helical" evidence="1">
    <location>
        <begin position="73"/>
        <end position="91"/>
    </location>
</feature>
<dbReference type="Pfam" id="PF00501">
    <property type="entry name" value="AMP-binding"/>
    <property type="match status" value="1"/>
</dbReference>
<evidence type="ECO:0000256" key="1">
    <source>
        <dbReference type="SAM" id="Phobius"/>
    </source>
</evidence>
<reference evidence="3 4" key="1">
    <citation type="journal article" date="2022" name="Plant J.">
        <title>Strategies of tolerance reflected in two North American maple genomes.</title>
        <authorList>
            <person name="McEvoy S.L."/>
            <person name="Sezen U.U."/>
            <person name="Trouern-Trend A."/>
            <person name="McMahon S.M."/>
            <person name="Schaberg P.G."/>
            <person name="Yang J."/>
            <person name="Wegrzyn J.L."/>
            <person name="Swenson N.G."/>
        </authorList>
    </citation>
    <scope>NUCLEOTIDE SEQUENCE [LARGE SCALE GENOMIC DNA]</scope>
    <source>
        <strain evidence="3">91603</strain>
    </source>
</reference>
<dbReference type="InterPro" id="IPR020845">
    <property type="entry name" value="AMP-binding_CS"/>
</dbReference>
<dbReference type="SUPFAM" id="SSF56801">
    <property type="entry name" value="Acetyl-CoA synthetase-like"/>
    <property type="match status" value="1"/>
</dbReference>
<dbReference type="GO" id="GO:0031956">
    <property type="term" value="F:medium-chain fatty acid-CoA ligase activity"/>
    <property type="evidence" value="ECO:0007669"/>
    <property type="project" value="TreeGrafter"/>
</dbReference>
<keyword evidence="1" id="KW-0812">Transmembrane</keyword>
<dbReference type="GO" id="GO:0006631">
    <property type="term" value="P:fatty acid metabolic process"/>
    <property type="evidence" value="ECO:0007669"/>
    <property type="project" value="TreeGrafter"/>
</dbReference>
<keyword evidence="1" id="KW-1133">Transmembrane helix</keyword>
<feature type="transmembrane region" description="Helical" evidence="1">
    <location>
        <begin position="236"/>
        <end position="255"/>
    </location>
</feature>
<dbReference type="Proteomes" id="UP001064489">
    <property type="component" value="Chromosome 13"/>
</dbReference>
<evidence type="ECO:0000313" key="4">
    <source>
        <dbReference type="Proteomes" id="UP001064489"/>
    </source>
</evidence>
<dbReference type="AlphaFoldDB" id="A0AAD5JF40"/>
<proteinExistence type="predicted"/>
<dbReference type="InterPro" id="IPR000873">
    <property type="entry name" value="AMP-dep_synth/lig_dom"/>
</dbReference>
<dbReference type="PANTHER" id="PTHR43201">
    <property type="entry name" value="ACYL-COA SYNTHETASE"/>
    <property type="match status" value="1"/>
</dbReference>
<dbReference type="InterPro" id="IPR042099">
    <property type="entry name" value="ANL_N_sf"/>
</dbReference>
<keyword evidence="4" id="KW-1185">Reference proteome</keyword>
<name>A0AAD5JF40_ACENE</name>
<dbReference type="PROSITE" id="PS00455">
    <property type="entry name" value="AMP_BINDING"/>
    <property type="match status" value="1"/>
</dbReference>
<accession>A0AAD5JF40</accession>
<feature type="domain" description="AMP-dependent synthetase/ligase" evidence="2">
    <location>
        <begin position="20"/>
        <end position="222"/>
    </location>
</feature>
<evidence type="ECO:0000313" key="3">
    <source>
        <dbReference type="EMBL" id="KAI9197666.1"/>
    </source>
</evidence>
<dbReference type="Gene3D" id="3.40.50.12780">
    <property type="entry name" value="N-terminal domain of ligase-like"/>
    <property type="match status" value="1"/>
</dbReference>
<organism evidence="3 4">
    <name type="scientific">Acer negundo</name>
    <name type="common">Box elder</name>
    <dbReference type="NCBI Taxonomy" id="4023"/>
    <lineage>
        <taxon>Eukaryota</taxon>
        <taxon>Viridiplantae</taxon>
        <taxon>Streptophyta</taxon>
        <taxon>Embryophyta</taxon>
        <taxon>Tracheophyta</taxon>
        <taxon>Spermatophyta</taxon>
        <taxon>Magnoliopsida</taxon>
        <taxon>eudicotyledons</taxon>
        <taxon>Gunneridae</taxon>
        <taxon>Pentapetalae</taxon>
        <taxon>rosids</taxon>
        <taxon>malvids</taxon>
        <taxon>Sapindales</taxon>
        <taxon>Sapindaceae</taxon>
        <taxon>Hippocastanoideae</taxon>
        <taxon>Acereae</taxon>
        <taxon>Acer</taxon>
    </lineage>
</organism>